<feature type="compositionally biased region" description="Basic and acidic residues" evidence="1">
    <location>
        <begin position="138"/>
        <end position="148"/>
    </location>
</feature>
<organism evidence="2 3">
    <name type="scientific">Mycena sanguinolenta</name>
    <dbReference type="NCBI Taxonomy" id="230812"/>
    <lineage>
        <taxon>Eukaryota</taxon>
        <taxon>Fungi</taxon>
        <taxon>Dikarya</taxon>
        <taxon>Basidiomycota</taxon>
        <taxon>Agaricomycotina</taxon>
        <taxon>Agaricomycetes</taxon>
        <taxon>Agaricomycetidae</taxon>
        <taxon>Agaricales</taxon>
        <taxon>Marasmiineae</taxon>
        <taxon>Mycenaceae</taxon>
        <taxon>Mycena</taxon>
    </lineage>
</organism>
<proteinExistence type="predicted"/>
<name>A0A8H6XG96_9AGAR</name>
<keyword evidence="3" id="KW-1185">Reference proteome</keyword>
<dbReference type="OrthoDB" id="2880777at2759"/>
<comment type="caution">
    <text evidence="2">The sequence shown here is derived from an EMBL/GenBank/DDBJ whole genome shotgun (WGS) entry which is preliminary data.</text>
</comment>
<gene>
    <name evidence="2" type="ORF">MSAN_02121600</name>
</gene>
<evidence type="ECO:0000256" key="1">
    <source>
        <dbReference type="SAM" id="MobiDB-lite"/>
    </source>
</evidence>
<feature type="compositionally biased region" description="Low complexity" evidence="1">
    <location>
        <begin position="107"/>
        <end position="118"/>
    </location>
</feature>
<dbReference type="AlphaFoldDB" id="A0A8H6XG96"/>
<evidence type="ECO:0000313" key="3">
    <source>
        <dbReference type="Proteomes" id="UP000623467"/>
    </source>
</evidence>
<dbReference type="Proteomes" id="UP000623467">
    <property type="component" value="Unassembled WGS sequence"/>
</dbReference>
<sequence>MAFRSKCSRRGCGYVFEYDGPNPLGNIQRLVRRHSPMCRGLKAETTQLLRRCWCRGPPDSDAMCVNEDMETIRGGYDARHMKMKRTFRAASSETEPSLPRSATNTRSLSPSASSQPSLRTCTTRTVRHASPFAPKKSARSEAERRLALESDPCALRGNAARRPLRGLSTLHQARSPEQVLSGAVGEASREM</sequence>
<protein>
    <submittedName>
        <fullName evidence="2">Uncharacterized protein</fullName>
    </submittedName>
</protein>
<feature type="region of interest" description="Disordered" evidence="1">
    <location>
        <begin position="86"/>
        <end position="191"/>
    </location>
</feature>
<reference evidence="2" key="1">
    <citation type="submission" date="2020-05" db="EMBL/GenBank/DDBJ databases">
        <title>Mycena genomes resolve the evolution of fungal bioluminescence.</title>
        <authorList>
            <person name="Tsai I.J."/>
        </authorList>
    </citation>
    <scope>NUCLEOTIDE SEQUENCE</scope>
    <source>
        <strain evidence="2">160909Yilan</strain>
    </source>
</reference>
<dbReference type="EMBL" id="JACAZH010000030">
    <property type="protein sequence ID" value="KAF7340502.1"/>
    <property type="molecule type" value="Genomic_DNA"/>
</dbReference>
<accession>A0A8H6XG96</accession>
<feature type="compositionally biased region" description="Polar residues" evidence="1">
    <location>
        <begin position="89"/>
        <end position="106"/>
    </location>
</feature>
<evidence type="ECO:0000313" key="2">
    <source>
        <dbReference type="EMBL" id="KAF7340502.1"/>
    </source>
</evidence>